<dbReference type="EMBL" id="SNWF01000008">
    <property type="protein sequence ID" value="TDN88004.1"/>
    <property type="molecule type" value="Genomic_DNA"/>
</dbReference>
<keyword evidence="8" id="KW-1185">Reference proteome</keyword>
<feature type="domain" description="Filamentous haemagglutinin FhaB/tRNA nuclease CdiA-like TPS" evidence="6">
    <location>
        <begin position="56"/>
        <end position="169"/>
    </location>
</feature>
<evidence type="ECO:0000256" key="3">
    <source>
        <dbReference type="ARBA" id="ARBA00022729"/>
    </source>
</evidence>
<dbReference type="RefSeq" id="WP_112992674.1">
    <property type="nucleotide sequence ID" value="NZ_PTLZ01000003.1"/>
</dbReference>
<name>A0A4R6G340_9BURK</name>
<gene>
    <name evidence="7" type="ORF">EV677_2874</name>
</gene>
<keyword evidence="5" id="KW-0472">Membrane</keyword>
<evidence type="ECO:0000313" key="8">
    <source>
        <dbReference type="Proteomes" id="UP000294737"/>
    </source>
</evidence>
<dbReference type="InterPro" id="IPR043709">
    <property type="entry name" value="DUF5649"/>
</dbReference>
<dbReference type="Proteomes" id="UP000294737">
    <property type="component" value="Unassembled WGS sequence"/>
</dbReference>
<evidence type="ECO:0000256" key="2">
    <source>
        <dbReference type="ARBA" id="ARBA00022525"/>
    </source>
</evidence>
<dbReference type="Gene3D" id="2.160.20.10">
    <property type="entry name" value="Single-stranded right-handed beta-helix, Pectin lyase-like"/>
    <property type="match status" value="1"/>
</dbReference>
<comment type="subcellular location">
    <subcellularLocation>
        <location evidence="1">Secreted</location>
    </subcellularLocation>
</comment>
<dbReference type="SMART" id="SM00912">
    <property type="entry name" value="Haemagg_act"/>
    <property type="match status" value="1"/>
</dbReference>
<dbReference type="NCBIfam" id="TIGR01901">
    <property type="entry name" value="adhes_NPXG"/>
    <property type="match status" value="1"/>
</dbReference>
<reference evidence="7 8" key="1">
    <citation type="submission" date="2019-03" db="EMBL/GenBank/DDBJ databases">
        <title>Genomic Encyclopedia of Type Strains, Phase IV (KMG-IV): sequencing the most valuable type-strain genomes for metagenomic binning, comparative biology and taxonomic classification.</title>
        <authorList>
            <person name="Goeker M."/>
        </authorList>
    </citation>
    <scope>NUCLEOTIDE SEQUENCE [LARGE SCALE GENOMIC DNA]</scope>
    <source>
        <strain evidence="7 8">DSM 18555</strain>
    </source>
</reference>
<keyword evidence="5" id="KW-0812">Transmembrane</keyword>
<keyword evidence="5" id="KW-1133">Transmembrane helix</keyword>
<dbReference type="PANTHER" id="PTHR12338">
    <property type="entry name" value="AUTOTRANSPORTER"/>
    <property type="match status" value="1"/>
</dbReference>
<comment type="caution">
    <text evidence="7">The sequence shown here is derived from an EMBL/GenBank/DDBJ whole genome shotgun (WGS) entry which is preliminary data.</text>
</comment>
<feature type="region of interest" description="Disordered" evidence="4">
    <location>
        <begin position="2652"/>
        <end position="2683"/>
    </location>
</feature>
<protein>
    <recommendedName>
        <fullName evidence="6">Filamentous haemagglutinin FhaB/tRNA nuclease CdiA-like TPS domain-containing protein</fullName>
    </recommendedName>
</protein>
<dbReference type="OrthoDB" id="218680at2"/>
<sequence length="2683" mass="254766">MKTSSTHASKHGCRLWAVQTVIVRLSRKITVTYRLRAQRRLSQLMAIMLTSISPLALALPTGAELVAGQASISTPTANSMMVNQATNKAILNWQTFNIGAGQSVQFVQPASSSVALNRVVGNQASSIYGSLTANGQVFLVNPIGVMFAPGAQVNVGGLLASSLGISNENFLAGKYTFGGDAGGAVENYGNIRTNGGGYVVLAAPTVNNAGSIDAHGGSIELLAGSRVTVDNSGAGLVKFSVDAAAVQAAIVNSGTMTADGGHVGLLASAMGDAMATVINQTGVIRANSAVERNGVITLSGGSNGVVKVAGTIKAAGAVDGLSGGSVKILGDKVALLDDARVDVSGKAGGGTALVGGDYQGKGAEQNASKTLISSGAVIDASATNTGNGGKVVVWADDATRFYGDIKATGGTLAGDGGFVEVSGKQALDLHGSIDVAAPAGIGGKVLLDPQDIVLNTTIQVSPPNNANGTPDVAFADAPDPGTYTIQVADVTGYSELFLQASRDITLASALSMGAGNSVRLEAGNNITTNTGATLAITGAGSINLKADADSSGTGTLALGAAVSSQAGGITLSGASVTSTAAGSIATTGAANSDAGQLTITSGGIVNLAGAITATGGAAGAGLSGRAGGTVNVTGVGGVTTAGISVSGSNGGAGNTAGGNAGTINVANSGSGNITTGALTASTGNTVGTGASGVAGSIVVNNTAAAGNATTGVVTTTGGTKGDGGNIALSALGLFASGNIISSGGTTITGNAGRNAGTVSVTGAGINLGASTVTANGSAGLGTSQTGGAGAAVTLTSTAGITQTGAMTASGGAGSAANGSGGNAGSIAVSNTVAGNISLGALTVSTGATVGTGVGGIVGSIAVTNDATSASLGTGNLSTVGAAGGNGGNITLASQGDVTVTGTLNTSGTVLAAGTRAGSNAGNISITGINRSVSGTVTASGSAANGVSQAGGNAGTVSITGTGTLNTAAVTAQSGAATAGGAGGNAGSITLSGSTVANSGALTTSGGTNGAGGAVNITSQGTIGLNSIAAAFGAGSTVRGDVTLLAGGAITQTGSIIAGNLNATTANAAGSAITLSNAGNDAQNINLQVRDGTVAAVGTSNAPAAISYRDSNAVVVSGINNGTGAGGNLTLTTAGALTQTGAIVAANTSITAGAANSVTLQNAGNDFSGPVAVGSALNVSLADANDLILGTSTVSGTLNVNSTGAITQTGALTVTGLTTLAAGTANDITLNTATNNFSTVAVTSGKDVSLRDSNALIVGTSTASNNLALVAGGAITQTGAIVTPGLSAKTLLNAGAAITLSNAANEVNTVDLRARNGADTANVAGAISYTDASALTVAATQSTSTVTLIAGDALTQSGAIAASTLTATTRNNAGAAITFNNSANDVTTANLQVRDLAGTANAAAAIAYTDANAVAISGVNNGTGVGGNVTLNAGGSITQSGAMNTAILAANLTGAASSLTLGTAGNNIAQLSNITTPGGFTLANGNNAVNIGGVINTTNTGVSISSGTAATTFTAGASIASTGGNVVLTNSNASKVLGSVDTTGGAAAGNFTITGAGAVSQQAGTALKIKGATAIAAGAANNVTLTEVGNDFGGAVAIASGLNVAVTDSSALALGTSAVSGTLDVNAAGPVTQTGALTVTGLTTLAAGSGNDITLNNAANNFSTVAIASANNASLRDTNALVVGTSTASNNLDLIAGGAITQTGAITASNLSAKTLINGGAAITLTNPGNDVGNVDLRARNTADTANAAGAISYTDVNALNLAAAQSTSTVALIAGDALTQSGAIAASTLTATTRNNAGAAITFNNNANDVTTANLQVRDLAGTANAEAAIAYTDANAVAISGINNGTGTRGNVTLNAGGAITQSGAITAASLSAKTLVNAGAAITLNNAGNDVATLDLRARNAADTANANGAISYRDAGDFNIASVATTGALTLQSNGNIDQSGGVTAASLAVSGTGTGAVNLGTQANTIATLNAITAAGGFTLDNGNTNLAVAGNINTTNSAVSMATGTGSYTQNANIDIVAGSGPITISADTVTINANTGNNALTTSGALTLKAKTAGRAMSLGGASGFDLSTAELTALATGATGAIVIGDAASTGVMTIGSAVNLAGKTLTLNAGSITDIGVRTITASNVNLNANGQIGSSNADGIDIAASNLSVNTTGNADAFIRTGAINLGAGSEGSNVGSATLDIVATGTVTQTAGTGNITAGALNVKTLSAGIANITLNNNGNDAATVNLQARNAADTSNASGTIQYSGSGGFDVATVATAGNATLSAGGVVTQSGGIGSAGLALDGAGGDYTLRHASNAVSTLAANASAIDYSQTNALIVGTVGAMSGVSTTGTAKIETTGASANLTLNNAVSSAATGDAIVLKAGSSNAAGVATGGQFINTVGAGGLTASTGRYLVYSGDPGTSTEGVSGYSKRYNSAATYTPGGTADTFMYRIAPTLTITADNTARVYGQSNPVFTGSTAGFIDGDTAASVGVSRSSTAVFNTPVAASPATITVAAINNENYTLALTDGLMSISKASISNVTGITAAHKIFDGNVSATLNTASAGFNGIVAGDVLNVATASGTFDTPAIGTGKTVQINGITLAGIAAANYTLASDTATTTASITGSAPSASESSKTTLNLNSPQVVAASKLTIEEINALLQKTPTASGESDTECEDGGAQNRPAGGSHRSGGC</sequence>
<dbReference type="Gene3D" id="3.30.160.710">
    <property type="match status" value="1"/>
</dbReference>
<dbReference type="Pfam" id="PF18886">
    <property type="entry name" value="DUF5649"/>
    <property type="match status" value="11"/>
</dbReference>
<organism evidence="7 8">
    <name type="scientific">Herminiimonas fonticola</name>
    <dbReference type="NCBI Taxonomy" id="303380"/>
    <lineage>
        <taxon>Bacteria</taxon>
        <taxon>Pseudomonadati</taxon>
        <taxon>Pseudomonadota</taxon>
        <taxon>Betaproteobacteria</taxon>
        <taxon>Burkholderiales</taxon>
        <taxon>Oxalobacteraceae</taxon>
        <taxon>Herminiimonas</taxon>
    </lineage>
</organism>
<evidence type="ECO:0000256" key="5">
    <source>
        <dbReference type="SAM" id="Phobius"/>
    </source>
</evidence>
<evidence type="ECO:0000259" key="6">
    <source>
        <dbReference type="SMART" id="SM00912"/>
    </source>
</evidence>
<dbReference type="InterPro" id="IPR050909">
    <property type="entry name" value="Bact_Autotransporter_VF"/>
</dbReference>
<accession>A0A4R6G340</accession>
<dbReference type="InterPro" id="IPR012334">
    <property type="entry name" value="Pectin_lyas_fold"/>
</dbReference>
<evidence type="ECO:0000256" key="1">
    <source>
        <dbReference type="ARBA" id="ARBA00004613"/>
    </source>
</evidence>
<keyword evidence="2" id="KW-0964">Secreted</keyword>
<evidence type="ECO:0000256" key="4">
    <source>
        <dbReference type="SAM" id="MobiDB-lite"/>
    </source>
</evidence>
<keyword evidence="3" id="KW-0732">Signal</keyword>
<dbReference type="PANTHER" id="PTHR12338:SF8">
    <property type="entry name" value="HEME_HEMOPEXIN-BINDING PROTEIN"/>
    <property type="match status" value="1"/>
</dbReference>
<feature type="transmembrane region" description="Helical" evidence="5">
    <location>
        <begin position="44"/>
        <end position="63"/>
    </location>
</feature>
<dbReference type="InterPro" id="IPR008638">
    <property type="entry name" value="FhaB/CdiA-like_TPS"/>
</dbReference>
<evidence type="ECO:0000313" key="7">
    <source>
        <dbReference type="EMBL" id="TDN88004.1"/>
    </source>
</evidence>
<proteinExistence type="predicted"/>
<dbReference type="InterPro" id="IPR011050">
    <property type="entry name" value="Pectin_lyase_fold/virulence"/>
</dbReference>
<dbReference type="SUPFAM" id="SSF51126">
    <property type="entry name" value="Pectin lyase-like"/>
    <property type="match status" value="1"/>
</dbReference>
<dbReference type="GO" id="GO:0005576">
    <property type="term" value="C:extracellular region"/>
    <property type="evidence" value="ECO:0007669"/>
    <property type="project" value="UniProtKB-SubCell"/>
</dbReference>